<dbReference type="EMBL" id="LAZR01002775">
    <property type="protein sequence ID" value="KKN25758.1"/>
    <property type="molecule type" value="Genomic_DNA"/>
</dbReference>
<evidence type="ECO:0008006" key="2">
    <source>
        <dbReference type="Google" id="ProtNLM"/>
    </source>
</evidence>
<organism evidence="1">
    <name type="scientific">marine sediment metagenome</name>
    <dbReference type="NCBI Taxonomy" id="412755"/>
    <lineage>
        <taxon>unclassified sequences</taxon>
        <taxon>metagenomes</taxon>
        <taxon>ecological metagenomes</taxon>
    </lineage>
</organism>
<protein>
    <recommendedName>
        <fullName evidence="2">MULE transposase domain-containing protein</fullName>
    </recommendedName>
</protein>
<sequence length="575" mass="66788">MTLYIVMNRKTYSEKHETVRVSYPKELNKACIVCGSKVKFKYPDGGKLVHTLEGDIYQVINYYACTNEGCELSEKTFNPSPRFDYGDGYFGADVFRLVADEFLLFNQKPEQIHYRLITAYQLDISSATIARMCDDILKLKSLKIDEKTLEIIQEQGYILLGLDGQDPGGDAPSIWCFMDLISNRILATCKFDSLDYKVLRDTIEEILKLYEVKIIGWVSDKQNVITKCHDTFYLEIPHQYCQYHFLRNTWNHLVSLDSTVYLALRKVINGLYIHSASKSTKVYFENVGKISVRKVFESVDKDLQTMIKVRNKVFKELRGMWLYETLDGYVEDMEQIIKDLDPTFRFTKIAVRTASALKTALLEVKENYEHSLPLFRYFQQIRGVFGDDKTSKTVKKARLSKIYSQILADGKLMDPTLRLEDCKSFLPSKKRNAVEIMGEWCRLWASYLPGLFQYYSFPEIIKTNMKLEQGFGKEKQALFNRVAKANVAHMVATRGEDYLRIKHCTTEELKSDIVKAYSEELIKQLRAELSKSIKQSTATRRTRSRQYKGITIATENYYHQIEQKKGEVVFVDDKD</sequence>
<name>A0A0F9S8Q2_9ZZZZ</name>
<proteinExistence type="predicted"/>
<evidence type="ECO:0000313" key="1">
    <source>
        <dbReference type="EMBL" id="KKN25758.1"/>
    </source>
</evidence>
<accession>A0A0F9S8Q2</accession>
<dbReference type="AlphaFoldDB" id="A0A0F9S8Q2"/>
<reference evidence="1" key="1">
    <citation type="journal article" date="2015" name="Nature">
        <title>Complex archaea that bridge the gap between prokaryotes and eukaryotes.</title>
        <authorList>
            <person name="Spang A."/>
            <person name="Saw J.H."/>
            <person name="Jorgensen S.L."/>
            <person name="Zaremba-Niedzwiedzka K."/>
            <person name="Martijn J."/>
            <person name="Lind A.E."/>
            <person name="van Eijk R."/>
            <person name="Schleper C."/>
            <person name="Guy L."/>
            <person name="Ettema T.J."/>
        </authorList>
    </citation>
    <scope>NUCLEOTIDE SEQUENCE</scope>
</reference>
<comment type="caution">
    <text evidence="1">The sequence shown here is derived from an EMBL/GenBank/DDBJ whole genome shotgun (WGS) entry which is preliminary data.</text>
</comment>
<gene>
    <name evidence="1" type="ORF">LCGC14_0881430</name>
</gene>